<organism evidence="1 2">
    <name type="scientific">Leucocoprinus leucothites</name>
    <dbReference type="NCBI Taxonomy" id="201217"/>
    <lineage>
        <taxon>Eukaryota</taxon>
        <taxon>Fungi</taxon>
        <taxon>Dikarya</taxon>
        <taxon>Basidiomycota</taxon>
        <taxon>Agaricomycotina</taxon>
        <taxon>Agaricomycetes</taxon>
        <taxon>Agaricomycetidae</taxon>
        <taxon>Agaricales</taxon>
        <taxon>Agaricineae</taxon>
        <taxon>Agaricaceae</taxon>
        <taxon>Leucocoprinus</taxon>
    </lineage>
</organism>
<name>A0A8H5CRS0_9AGAR</name>
<proteinExistence type="predicted"/>
<comment type="caution">
    <text evidence="1">The sequence shown here is derived from an EMBL/GenBank/DDBJ whole genome shotgun (WGS) entry which is preliminary data.</text>
</comment>
<evidence type="ECO:0000313" key="1">
    <source>
        <dbReference type="EMBL" id="KAF5346700.1"/>
    </source>
</evidence>
<dbReference type="AlphaFoldDB" id="A0A8H5CRS0"/>
<reference evidence="1 2" key="1">
    <citation type="journal article" date="2020" name="ISME J.">
        <title>Uncovering the hidden diversity of litter-decomposition mechanisms in mushroom-forming fungi.</title>
        <authorList>
            <person name="Floudas D."/>
            <person name="Bentzer J."/>
            <person name="Ahren D."/>
            <person name="Johansson T."/>
            <person name="Persson P."/>
            <person name="Tunlid A."/>
        </authorList>
    </citation>
    <scope>NUCLEOTIDE SEQUENCE [LARGE SCALE GENOMIC DNA]</scope>
    <source>
        <strain evidence="1 2">CBS 146.42</strain>
    </source>
</reference>
<dbReference type="Proteomes" id="UP000559027">
    <property type="component" value="Unassembled WGS sequence"/>
</dbReference>
<dbReference type="EMBL" id="JAACJO010000030">
    <property type="protein sequence ID" value="KAF5346700.1"/>
    <property type="molecule type" value="Genomic_DNA"/>
</dbReference>
<keyword evidence="2" id="KW-1185">Reference proteome</keyword>
<protein>
    <submittedName>
        <fullName evidence="1">Uncharacterized protein</fullName>
    </submittedName>
</protein>
<gene>
    <name evidence="1" type="ORF">D9756_010348</name>
</gene>
<evidence type="ECO:0000313" key="2">
    <source>
        <dbReference type="Proteomes" id="UP000559027"/>
    </source>
</evidence>
<sequence>MCLANCGRDVDILSQRTGLPRDDFSGVPRQGGVGEMISKLRHLQPSAELRQTFQYNSLMYESHSHIPSSHPVSSPTYSAAETEPRRTFANGSQDHMSVLARGINGTKRATVPYFARPGEKGISVSVLLNEGKHPYMGEQAIPSHVDDHAATGVTVTKRKASYPELLELSHPLSDILHISRAAKSTVHINGDTLIAATNPLNTAETTQGTRSLNDNLAIIWTNYTRHTQLLPPRTTFHPARSPRTKDIQPPTIRYSLNLPCLFFTLPLLLHPPARLATCSPILNETNLTIPTLIVHLKGSCVTHLQLQHLDANLLNLTIIWSIAEVQRKEGLATSPPSPPIMDSCIASPIRPRDKGQTPLHIDHGRDAADRDILLGLDEYFEVEWAIREEDEGLVFKGGFWGMEGSDARRRLELGRRALKFGLRGREF</sequence>
<accession>A0A8H5CRS0</accession>
<dbReference type="OrthoDB" id="5946976at2759"/>